<reference evidence="1 2" key="1">
    <citation type="journal article" date="2021" name="Commun. Biol.">
        <title>The genome of Shorea leprosula (Dipterocarpaceae) highlights the ecological relevance of drought in aseasonal tropical rainforests.</title>
        <authorList>
            <person name="Ng K.K.S."/>
            <person name="Kobayashi M.J."/>
            <person name="Fawcett J.A."/>
            <person name="Hatakeyama M."/>
            <person name="Paape T."/>
            <person name="Ng C.H."/>
            <person name="Ang C.C."/>
            <person name="Tnah L.H."/>
            <person name="Lee C.T."/>
            <person name="Nishiyama T."/>
            <person name="Sese J."/>
            <person name="O'Brien M.J."/>
            <person name="Copetti D."/>
            <person name="Mohd Noor M.I."/>
            <person name="Ong R.C."/>
            <person name="Putra M."/>
            <person name="Sireger I.Z."/>
            <person name="Indrioko S."/>
            <person name="Kosugi Y."/>
            <person name="Izuno A."/>
            <person name="Isagi Y."/>
            <person name="Lee S.L."/>
            <person name="Shimizu K.K."/>
        </authorList>
    </citation>
    <scope>NUCLEOTIDE SEQUENCE [LARGE SCALE GENOMIC DNA]</scope>
    <source>
        <strain evidence="1">214</strain>
    </source>
</reference>
<organism evidence="1 2">
    <name type="scientific">Rubroshorea leprosula</name>
    <dbReference type="NCBI Taxonomy" id="152421"/>
    <lineage>
        <taxon>Eukaryota</taxon>
        <taxon>Viridiplantae</taxon>
        <taxon>Streptophyta</taxon>
        <taxon>Embryophyta</taxon>
        <taxon>Tracheophyta</taxon>
        <taxon>Spermatophyta</taxon>
        <taxon>Magnoliopsida</taxon>
        <taxon>eudicotyledons</taxon>
        <taxon>Gunneridae</taxon>
        <taxon>Pentapetalae</taxon>
        <taxon>rosids</taxon>
        <taxon>malvids</taxon>
        <taxon>Malvales</taxon>
        <taxon>Dipterocarpaceae</taxon>
        <taxon>Rubroshorea</taxon>
    </lineage>
</organism>
<dbReference type="AlphaFoldDB" id="A0AAV5MCF2"/>
<evidence type="ECO:0000313" key="2">
    <source>
        <dbReference type="Proteomes" id="UP001054252"/>
    </source>
</evidence>
<dbReference type="Proteomes" id="UP001054252">
    <property type="component" value="Unassembled WGS sequence"/>
</dbReference>
<comment type="caution">
    <text evidence="1">The sequence shown here is derived from an EMBL/GenBank/DDBJ whole genome shotgun (WGS) entry which is preliminary data.</text>
</comment>
<evidence type="ECO:0000313" key="1">
    <source>
        <dbReference type="EMBL" id="GKV47556.1"/>
    </source>
</evidence>
<proteinExistence type="predicted"/>
<sequence length="70" mass="8320">MYRMMTCINELIEVSMGLCMLQVWGKYLFRSISVIYEFPIRFKDLSLNGANELTKKKKKGQTNRPQFRSH</sequence>
<name>A0AAV5MCF2_9ROSI</name>
<accession>A0AAV5MCF2</accession>
<protein>
    <submittedName>
        <fullName evidence="1">Uncharacterized protein</fullName>
    </submittedName>
</protein>
<dbReference type="EMBL" id="BPVZ01000230">
    <property type="protein sequence ID" value="GKV47556.1"/>
    <property type="molecule type" value="Genomic_DNA"/>
</dbReference>
<keyword evidence="2" id="KW-1185">Reference proteome</keyword>
<gene>
    <name evidence="1" type="ORF">SLEP1_g54450</name>
</gene>